<feature type="domain" description="DRBM" evidence="3">
    <location>
        <begin position="244"/>
        <end position="318"/>
    </location>
</feature>
<dbReference type="GO" id="GO:0032839">
    <property type="term" value="C:dendrite cytoplasm"/>
    <property type="evidence" value="ECO:0007669"/>
    <property type="project" value="GOC"/>
</dbReference>
<dbReference type="GO" id="GO:0043025">
    <property type="term" value="C:neuronal cell body"/>
    <property type="evidence" value="ECO:0007669"/>
    <property type="project" value="TreeGrafter"/>
</dbReference>
<evidence type="ECO:0000256" key="1">
    <source>
        <dbReference type="PROSITE-ProRule" id="PRU00266"/>
    </source>
</evidence>
<sequence>MSRKQTEQIDIHSESSSSGLNDINAKNSLALINQLCNQYKIKVEYDLVDVKGPENDRLFEVLIKLGNFERFYGRGRSILGAKRDAAINALRMTRLRSPKAGKNADHSSSSNHSGRFLKKAKQKDSSCIEIGDYSLRFRYDFVAQKLYLNCELLENKSIIEKNSNDTPLMIQLKIEEKEISKGSHVVSTEFDQIQFEMRGESSWKARNNLAKSIVDYLIRNNFRHRMESYRYDSVNSIENSTEINPISSLNDLVTRNRLRMRFKCLTTEGPLNDPKFIFECSLFNKTDENLLLSDQGIGHSKNSARKAAAKAILQRIDKIDQESNRLVNDRILDYRSNSTEKKRSEQFADDQNNSCRILYDIARNMSIRTPKFSFIILRKDQLSAEHSVLNDLMNSNAIQKMFRCEVCLNFTESNSESKSSDFILKSYGYGCTYKIAKKIAVSIAAIKIGFDRTKLPFDDSVSKALAKQSFQEQQIELSKTVPKSEKIYKFSEQFRTNYKLVLFILKKFYFYSLKENVDEIKTIKRKLLFLIENFNSNYGFSYDLECIEMILNDLELDHFWNHLELIRRLLAFNHEIDRDTIIRFHFRTHRIEKKSDRLICFITAHLNKALNKENFDLIHRNYCNYSFGSDEFEAKQIACLKILKHLACNAFKYFIAINQRNNADVKSVLNLTEAISSQHRVSHNQHRTKQCMSYLFRIVKDFNQPKPCFDDDHESLENGIVYKSKCSIRFDQNFNNLSARLETEGVGSSKRLSRTLSTFVMLKRIGIGKETYQEWGLEEIPEFLGHCLNQSLLDRNDQNLYDKERMEFDDEKIDEIRYNFDFIRENLLKKIFNNFLKKISKRMNPANLYPLVARETFDYHNHKKQILDLGDQFDQWSEYIRNCLEEKFSIFDREKYWSYLQILSLIGSMLNDDLNKSLTVPIFEFRCHIEPITLNPIEKRKDEREEAEGFLATITFYQSNLIEPNFIDTLIFQSNTKHRHQQNEFLGFGLAYKQDDAREIASFKTLEYLSINLWK</sequence>
<dbReference type="EnsemblMetazoa" id="SSS_8108s_mrna">
    <property type="protein sequence ID" value="KAF7492165.1"/>
    <property type="gene ID" value="SSS_8108"/>
</dbReference>
<dbReference type="GO" id="GO:0007281">
    <property type="term" value="P:germ cell development"/>
    <property type="evidence" value="ECO:0007669"/>
    <property type="project" value="TreeGrafter"/>
</dbReference>
<gene>
    <name evidence="4" type="ORF">SSS_8108</name>
</gene>
<reference evidence="5" key="3">
    <citation type="submission" date="2022-06" db="UniProtKB">
        <authorList>
            <consortium name="EnsemblMetazoa"/>
        </authorList>
    </citation>
    <scope>IDENTIFICATION</scope>
</reference>
<dbReference type="EMBL" id="WVUK01000056">
    <property type="protein sequence ID" value="KAF7492165.1"/>
    <property type="molecule type" value="Genomic_DNA"/>
</dbReference>
<feature type="region of interest" description="Disordered" evidence="2">
    <location>
        <begin position="97"/>
        <end position="118"/>
    </location>
</feature>
<evidence type="ECO:0000313" key="5">
    <source>
        <dbReference type="EnsemblMetazoa" id="KAF7492165.1"/>
    </source>
</evidence>
<proteinExistence type="predicted"/>
<dbReference type="InterPro" id="IPR014720">
    <property type="entry name" value="dsRBD_dom"/>
</dbReference>
<evidence type="ECO:0000313" key="6">
    <source>
        <dbReference type="Proteomes" id="UP000070412"/>
    </source>
</evidence>
<dbReference type="OrthoDB" id="10056847at2759"/>
<dbReference type="SMART" id="SM00358">
    <property type="entry name" value="DSRM"/>
    <property type="match status" value="2"/>
</dbReference>
<dbReference type="AlphaFoldDB" id="A0A834VE19"/>
<keyword evidence="1" id="KW-0694">RNA-binding</keyword>
<dbReference type="PANTHER" id="PTHR46054:SF3">
    <property type="entry name" value="MATERNAL EFFECT PROTEIN STAUFEN"/>
    <property type="match status" value="1"/>
</dbReference>
<dbReference type="GO" id="GO:0008298">
    <property type="term" value="P:intracellular mRNA localization"/>
    <property type="evidence" value="ECO:0007669"/>
    <property type="project" value="TreeGrafter"/>
</dbReference>
<dbReference type="GO" id="GO:0035418">
    <property type="term" value="P:protein localization to synapse"/>
    <property type="evidence" value="ECO:0007669"/>
    <property type="project" value="TreeGrafter"/>
</dbReference>
<feature type="domain" description="DRBM" evidence="3">
    <location>
        <begin position="27"/>
        <end position="95"/>
    </location>
</feature>
<dbReference type="InterPro" id="IPR051740">
    <property type="entry name" value="DRBM-containing_protein"/>
</dbReference>
<reference evidence="6" key="1">
    <citation type="journal article" date="2020" name="PLoS Negl. Trop. Dis.">
        <title>High-quality nuclear genome for Sarcoptes scabiei-A critical resource for a neglected parasite.</title>
        <authorList>
            <person name="Korhonen P.K."/>
            <person name="Gasser R.B."/>
            <person name="Ma G."/>
            <person name="Wang T."/>
            <person name="Stroehlein A.J."/>
            <person name="Young N.D."/>
            <person name="Ang C.S."/>
            <person name="Fernando D.D."/>
            <person name="Lu H.C."/>
            <person name="Taylor S."/>
            <person name="Reynolds S.L."/>
            <person name="Mofiz E."/>
            <person name="Najaraj S.H."/>
            <person name="Gowda H."/>
            <person name="Madugundu A."/>
            <person name="Renuse S."/>
            <person name="Holt D."/>
            <person name="Pandey A."/>
            <person name="Papenfuss A.T."/>
            <person name="Fischer K."/>
        </authorList>
    </citation>
    <scope>NUCLEOTIDE SEQUENCE [LARGE SCALE GENOMIC DNA]</scope>
</reference>
<dbReference type="SUPFAM" id="SSF54768">
    <property type="entry name" value="dsRNA-binding domain-like"/>
    <property type="match status" value="2"/>
</dbReference>
<name>A0A834VE19_SARSC</name>
<organism evidence="4">
    <name type="scientific">Sarcoptes scabiei</name>
    <name type="common">Itch mite</name>
    <name type="synonym">Acarus scabiei</name>
    <dbReference type="NCBI Taxonomy" id="52283"/>
    <lineage>
        <taxon>Eukaryota</taxon>
        <taxon>Metazoa</taxon>
        <taxon>Ecdysozoa</taxon>
        <taxon>Arthropoda</taxon>
        <taxon>Chelicerata</taxon>
        <taxon>Arachnida</taxon>
        <taxon>Acari</taxon>
        <taxon>Acariformes</taxon>
        <taxon>Sarcoptiformes</taxon>
        <taxon>Astigmata</taxon>
        <taxon>Psoroptidia</taxon>
        <taxon>Sarcoptoidea</taxon>
        <taxon>Sarcoptidae</taxon>
        <taxon>Sarcoptinae</taxon>
        <taxon>Sarcoptes</taxon>
    </lineage>
</organism>
<reference evidence="4" key="2">
    <citation type="submission" date="2020-01" db="EMBL/GenBank/DDBJ databases">
        <authorList>
            <person name="Korhonen P.K.K."/>
            <person name="Guangxu M.G."/>
            <person name="Wang T.W."/>
            <person name="Stroehlein A.J.S."/>
            <person name="Young N.D."/>
            <person name="Ang C.-S.A."/>
            <person name="Fernando D.W.F."/>
            <person name="Lu H.L."/>
            <person name="Taylor S.T."/>
            <person name="Ehtesham M.E.M."/>
            <person name="Najaraj S.H.N."/>
            <person name="Harsha G.H.G."/>
            <person name="Madugundu A.M."/>
            <person name="Renuse S.R."/>
            <person name="Holt D.H."/>
            <person name="Pandey A.P."/>
            <person name="Papenfuss A.P."/>
            <person name="Gasser R.B.G."/>
            <person name="Fischer K.F."/>
        </authorList>
    </citation>
    <scope>NUCLEOTIDE SEQUENCE</scope>
    <source>
        <strain evidence="4">SSS_KF_BRIS2020</strain>
    </source>
</reference>
<dbReference type="GO" id="GO:0003729">
    <property type="term" value="F:mRNA binding"/>
    <property type="evidence" value="ECO:0007669"/>
    <property type="project" value="TreeGrafter"/>
</dbReference>
<dbReference type="PANTHER" id="PTHR46054">
    <property type="entry name" value="MATERNAL EFFECT PROTEIN STAUFEN"/>
    <property type="match status" value="1"/>
</dbReference>
<evidence type="ECO:0000313" key="4">
    <source>
        <dbReference type="EMBL" id="KAF7492165.1"/>
    </source>
</evidence>
<protein>
    <recommendedName>
        <fullName evidence="3">DRBM domain-containing protein</fullName>
    </recommendedName>
</protein>
<dbReference type="GO" id="GO:0098964">
    <property type="term" value="P:anterograde dendritic transport of messenger ribonucleoprotein complex"/>
    <property type="evidence" value="ECO:0007669"/>
    <property type="project" value="TreeGrafter"/>
</dbReference>
<evidence type="ECO:0000259" key="3">
    <source>
        <dbReference type="PROSITE" id="PS50137"/>
    </source>
</evidence>
<evidence type="ECO:0000256" key="2">
    <source>
        <dbReference type="SAM" id="MobiDB-lite"/>
    </source>
</evidence>
<accession>A0A834VE19</accession>
<dbReference type="GO" id="GO:0005886">
    <property type="term" value="C:plasma membrane"/>
    <property type="evidence" value="ECO:0007669"/>
    <property type="project" value="TreeGrafter"/>
</dbReference>
<keyword evidence="6" id="KW-1185">Reference proteome</keyword>
<dbReference type="Proteomes" id="UP000070412">
    <property type="component" value="Unassembled WGS sequence"/>
</dbReference>
<dbReference type="PROSITE" id="PS50137">
    <property type="entry name" value="DS_RBD"/>
    <property type="match status" value="2"/>
</dbReference>
<dbReference type="GO" id="GO:0010494">
    <property type="term" value="C:cytoplasmic stress granule"/>
    <property type="evidence" value="ECO:0007669"/>
    <property type="project" value="TreeGrafter"/>
</dbReference>
<dbReference type="Pfam" id="PF00035">
    <property type="entry name" value="dsrm"/>
    <property type="match status" value="2"/>
</dbReference>
<dbReference type="GO" id="GO:0003725">
    <property type="term" value="F:double-stranded RNA binding"/>
    <property type="evidence" value="ECO:0007669"/>
    <property type="project" value="TreeGrafter"/>
</dbReference>
<dbReference type="Gene3D" id="3.30.160.20">
    <property type="match status" value="2"/>
</dbReference>